<sequence length="425" mass="42697">MAPSTSKRHTGVSGHCSDSDPAAAQAHVTHHQRRTLASTKAMTNLHPLLAAALFLFFLSCAAAAADPVPDSCEAIRDFVDVSFCASRLRSVPGAAAADRHGHLLMAADLAAASGASARDAAAALARRVAGDDQAARRREDALEACGILYGAASVPALRLMRGYAAARSWATARALLPLTGQAGIGCDAALGGSPALAGGGGEMAAANREFDQLSTMATALLNKVAGRPAAWGVRFYGCVFRTTMAASTLMRSFLLASAAAVCAGAAGVTNTTALDTVCSFLGGYYVTPELCTSVLCHDPTSPCRAARDGPAVAALAARLAAANATAARDSVAAAAAASTPDVETKAGLRACLQLYTGAAAALEWAAGSVAAGRLAGAREVLQAAQYVAAGCDGMVAGEAMPKENGGFDTMVIVAHAVVASLSTAY</sequence>
<dbReference type="Proteomes" id="UP000636709">
    <property type="component" value="Unassembled WGS sequence"/>
</dbReference>
<organism evidence="7 8">
    <name type="scientific">Digitaria exilis</name>
    <dbReference type="NCBI Taxonomy" id="1010633"/>
    <lineage>
        <taxon>Eukaryota</taxon>
        <taxon>Viridiplantae</taxon>
        <taxon>Streptophyta</taxon>
        <taxon>Embryophyta</taxon>
        <taxon>Tracheophyta</taxon>
        <taxon>Spermatophyta</taxon>
        <taxon>Magnoliopsida</taxon>
        <taxon>Liliopsida</taxon>
        <taxon>Poales</taxon>
        <taxon>Poaceae</taxon>
        <taxon>PACMAD clade</taxon>
        <taxon>Panicoideae</taxon>
        <taxon>Panicodae</taxon>
        <taxon>Paniceae</taxon>
        <taxon>Anthephorinae</taxon>
        <taxon>Digitaria</taxon>
    </lineage>
</organism>
<evidence type="ECO:0000256" key="5">
    <source>
        <dbReference type="SAM" id="Phobius"/>
    </source>
</evidence>
<evidence type="ECO:0000259" key="6">
    <source>
        <dbReference type="Pfam" id="PF04043"/>
    </source>
</evidence>
<feature type="region of interest" description="Disordered" evidence="4">
    <location>
        <begin position="1"/>
        <end position="35"/>
    </location>
</feature>
<proteinExistence type="inferred from homology"/>
<dbReference type="InterPro" id="IPR006501">
    <property type="entry name" value="Pectinesterase_inhib_dom"/>
</dbReference>
<dbReference type="SUPFAM" id="SSF101148">
    <property type="entry name" value="Plant invertase/pectin methylesterase inhibitor"/>
    <property type="match status" value="2"/>
</dbReference>
<evidence type="ECO:0000256" key="1">
    <source>
        <dbReference type="ARBA" id="ARBA00022729"/>
    </source>
</evidence>
<dbReference type="AlphaFoldDB" id="A0A835FAN1"/>
<dbReference type="NCBIfam" id="TIGR01614">
    <property type="entry name" value="PME_inhib"/>
    <property type="match status" value="1"/>
</dbReference>
<dbReference type="OrthoDB" id="773737at2759"/>
<keyword evidence="5" id="KW-0472">Membrane</keyword>
<dbReference type="Gene3D" id="1.20.140.40">
    <property type="entry name" value="Invertase/pectin methylesterase inhibitor family protein"/>
    <property type="match status" value="2"/>
</dbReference>
<feature type="domain" description="Pectinesterase inhibitor" evidence="6">
    <location>
        <begin position="274"/>
        <end position="398"/>
    </location>
</feature>
<comment type="caution">
    <text evidence="7">The sequence shown here is derived from an EMBL/GenBank/DDBJ whole genome shotgun (WGS) entry which is preliminary data.</text>
</comment>
<keyword evidence="2" id="KW-1015">Disulfide bond</keyword>
<evidence type="ECO:0000313" key="7">
    <source>
        <dbReference type="EMBL" id="KAF8733367.1"/>
    </source>
</evidence>
<reference evidence="7" key="1">
    <citation type="submission" date="2020-07" db="EMBL/GenBank/DDBJ databases">
        <title>Genome sequence and genetic diversity analysis of an under-domesticated orphan crop, white fonio (Digitaria exilis).</title>
        <authorList>
            <person name="Bennetzen J.L."/>
            <person name="Chen S."/>
            <person name="Ma X."/>
            <person name="Wang X."/>
            <person name="Yssel A.E.J."/>
            <person name="Chaluvadi S.R."/>
            <person name="Johnson M."/>
            <person name="Gangashetty P."/>
            <person name="Hamidou F."/>
            <person name="Sanogo M.D."/>
            <person name="Zwaenepoel A."/>
            <person name="Wallace J."/>
            <person name="Van De Peer Y."/>
            <person name="Van Deynze A."/>
        </authorList>
    </citation>
    <scope>NUCLEOTIDE SEQUENCE</scope>
    <source>
        <tissue evidence="7">Leaves</tissue>
    </source>
</reference>
<dbReference type="PANTHER" id="PTHR35357">
    <property type="entry name" value="OS02G0537100 PROTEIN"/>
    <property type="match status" value="1"/>
</dbReference>
<dbReference type="GO" id="GO:0004857">
    <property type="term" value="F:enzyme inhibitor activity"/>
    <property type="evidence" value="ECO:0007669"/>
    <property type="project" value="InterPro"/>
</dbReference>
<evidence type="ECO:0000256" key="4">
    <source>
        <dbReference type="SAM" id="MobiDB-lite"/>
    </source>
</evidence>
<protein>
    <recommendedName>
        <fullName evidence="6">Pectinesterase inhibitor domain-containing protein</fullName>
    </recommendedName>
</protein>
<evidence type="ECO:0000313" key="8">
    <source>
        <dbReference type="Proteomes" id="UP000636709"/>
    </source>
</evidence>
<dbReference type="InterPro" id="IPR035513">
    <property type="entry name" value="Invertase/methylesterase_inhib"/>
</dbReference>
<keyword evidence="8" id="KW-1185">Reference proteome</keyword>
<keyword evidence="5" id="KW-0812">Transmembrane</keyword>
<accession>A0A835FAN1</accession>
<dbReference type="PANTHER" id="PTHR35357:SF4">
    <property type="entry name" value="PECTINESTERASE INHIBITOR DOMAIN CONTAINING PROTEIN"/>
    <property type="match status" value="1"/>
</dbReference>
<keyword evidence="5" id="KW-1133">Transmembrane helix</keyword>
<evidence type="ECO:0000256" key="2">
    <source>
        <dbReference type="ARBA" id="ARBA00023157"/>
    </source>
</evidence>
<keyword evidence="1" id="KW-0732">Signal</keyword>
<gene>
    <name evidence="7" type="ORF">HU200_014974</name>
</gene>
<dbReference type="Pfam" id="PF04043">
    <property type="entry name" value="PMEI"/>
    <property type="match status" value="1"/>
</dbReference>
<dbReference type="EMBL" id="JACEFO010001601">
    <property type="protein sequence ID" value="KAF8733367.1"/>
    <property type="molecule type" value="Genomic_DNA"/>
</dbReference>
<comment type="similarity">
    <text evidence="3">Belongs to the PMEI family.</text>
</comment>
<evidence type="ECO:0000256" key="3">
    <source>
        <dbReference type="ARBA" id="ARBA00038471"/>
    </source>
</evidence>
<feature type="transmembrane region" description="Helical" evidence="5">
    <location>
        <begin position="48"/>
        <end position="65"/>
    </location>
</feature>
<name>A0A835FAN1_9POAL</name>
<feature type="compositionally biased region" description="Basic residues" evidence="4">
    <location>
        <begin position="1"/>
        <end position="10"/>
    </location>
</feature>